<dbReference type="InterPro" id="IPR053154">
    <property type="entry name" value="c-di-AMP_regulator"/>
</dbReference>
<accession>A0ABW3BT68</accession>
<sequence>MLRKLRSDILTSIKNKKINVFFLFLLLAVVILLFTKLSKDYTKTIAFSIEKINVPQENIILKDSTPLYITLKTNGFNWLRFYFSKAKIKIDFSKDVTKNDKLFIWNKSKAYIANTQFDKNIELLNIYPETLVFRYGENMVKKVPVKLNSTIEFMPGFNMSKPLVLEPDSVVVVGPKALVNSINYIETVKAQVSNVKADLNETVKLKLPKKSSDITFSNETIQLKAQVEKFTEGTLKIPVTLINVPEKIQLKFYPKEVSVSYYVSLSNFSAVTKKDFEIICDYNKILKNQYLMVPELSKYPEFVKNVKINQQRIEFIIIE</sequence>
<dbReference type="EMBL" id="JBHTIB010000012">
    <property type="protein sequence ID" value="MFD0835754.1"/>
    <property type="molecule type" value="Genomic_DNA"/>
</dbReference>
<evidence type="ECO:0000313" key="2">
    <source>
        <dbReference type="Proteomes" id="UP001597011"/>
    </source>
</evidence>
<name>A0ABW3BT68_9FLAO</name>
<comment type="caution">
    <text evidence="1">The sequence shown here is derived from an EMBL/GenBank/DDBJ whole genome shotgun (WGS) entry which is preliminary data.</text>
</comment>
<dbReference type="PANTHER" id="PTHR37804:SF1">
    <property type="entry name" value="CDAA REGULATORY PROTEIN CDAR"/>
    <property type="match status" value="1"/>
</dbReference>
<dbReference type="PANTHER" id="PTHR37804">
    <property type="entry name" value="CDAA REGULATORY PROTEIN CDAR"/>
    <property type="match status" value="1"/>
</dbReference>
<protein>
    <submittedName>
        <fullName evidence="1">CdaR family protein</fullName>
    </submittedName>
</protein>
<evidence type="ECO:0000313" key="1">
    <source>
        <dbReference type="EMBL" id="MFD0835754.1"/>
    </source>
</evidence>
<proteinExistence type="predicted"/>
<keyword evidence="2" id="KW-1185">Reference proteome</keyword>
<dbReference type="Gene3D" id="2.170.120.40">
    <property type="entry name" value="YbbR-like domain"/>
    <property type="match status" value="1"/>
</dbReference>
<dbReference type="Pfam" id="PF07949">
    <property type="entry name" value="YbbR"/>
    <property type="match status" value="1"/>
</dbReference>
<dbReference type="Proteomes" id="UP001597011">
    <property type="component" value="Unassembled WGS sequence"/>
</dbReference>
<dbReference type="InterPro" id="IPR012505">
    <property type="entry name" value="YbbR"/>
</dbReference>
<dbReference type="RefSeq" id="WP_379941162.1">
    <property type="nucleotide sequence ID" value="NZ_JBHTIB010000012.1"/>
</dbReference>
<gene>
    <name evidence="1" type="ORF">ACFQ0I_08270</name>
</gene>
<organism evidence="1 2">
    <name type="scientific">Mariniflexile aquimaris</name>
    <dbReference type="NCBI Taxonomy" id="881009"/>
    <lineage>
        <taxon>Bacteria</taxon>
        <taxon>Pseudomonadati</taxon>
        <taxon>Bacteroidota</taxon>
        <taxon>Flavobacteriia</taxon>
        <taxon>Flavobacteriales</taxon>
        <taxon>Flavobacteriaceae</taxon>
        <taxon>Mariniflexile</taxon>
    </lineage>
</organism>
<reference evidence="2" key="1">
    <citation type="journal article" date="2019" name="Int. J. Syst. Evol. Microbiol.">
        <title>The Global Catalogue of Microorganisms (GCM) 10K type strain sequencing project: providing services to taxonomists for standard genome sequencing and annotation.</title>
        <authorList>
            <consortium name="The Broad Institute Genomics Platform"/>
            <consortium name="The Broad Institute Genome Sequencing Center for Infectious Disease"/>
            <person name="Wu L."/>
            <person name="Ma J."/>
        </authorList>
    </citation>
    <scope>NUCLEOTIDE SEQUENCE [LARGE SCALE GENOMIC DNA]</scope>
    <source>
        <strain evidence="2">CCUG 60529</strain>
    </source>
</reference>